<feature type="signal peptide" evidence="1">
    <location>
        <begin position="1"/>
        <end position="23"/>
    </location>
</feature>
<proteinExistence type="predicted"/>
<dbReference type="EMBL" id="GGEC01083170">
    <property type="protein sequence ID" value="MBX63654.1"/>
    <property type="molecule type" value="Transcribed_RNA"/>
</dbReference>
<reference evidence="2" key="1">
    <citation type="submission" date="2018-02" db="EMBL/GenBank/DDBJ databases">
        <title>Rhizophora mucronata_Transcriptome.</title>
        <authorList>
            <person name="Meera S.P."/>
            <person name="Sreeshan A."/>
            <person name="Augustine A."/>
        </authorList>
    </citation>
    <scope>NUCLEOTIDE SEQUENCE</scope>
    <source>
        <tissue evidence="2">Leaf</tissue>
    </source>
</reference>
<feature type="chain" id="PRO_5015201392" evidence="1">
    <location>
        <begin position="24"/>
        <end position="87"/>
    </location>
</feature>
<organism evidence="2">
    <name type="scientific">Rhizophora mucronata</name>
    <name type="common">Asiatic mangrove</name>
    <dbReference type="NCBI Taxonomy" id="61149"/>
    <lineage>
        <taxon>Eukaryota</taxon>
        <taxon>Viridiplantae</taxon>
        <taxon>Streptophyta</taxon>
        <taxon>Embryophyta</taxon>
        <taxon>Tracheophyta</taxon>
        <taxon>Spermatophyta</taxon>
        <taxon>Magnoliopsida</taxon>
        <taxon>eudicotyledons</taxon>
        <taxon>Gunneridae</taxon>
        <taxon>Pentapetalae</taxon>
        <taxon>rosids</taxon>
        <taxon>fabids</taxon>
        <taxon>Malpighiales</taxon>
        <taxon>Rhizophoraceae</taxon>
        <taxon>Rhizophora</taxon>
    </lineage>
</organism>
<accession>A0A2P2Q9P0</accession>
<name>A0A2P2Q9P0_RHIMU</name>
<evidence type="ECO:0000313" key="2">
    <source>
        <dbReference type="EMBL" id="MBX63654.1"/>
    </source>
</evidence>
<protein>
    <submittedName>
        <fullName evidence="2">SC35-like splicing factor family protein</fullName>
    </submittedName>
</protein>
<sequence>MILMEFSSAFFFLAAFYLPPSSSTYTFVSFSSSYLILLSMKLNEFEAFFCLTSQCNRSAFPLANSKHKLKVSSHLATKLALLCRSLP</sequence>
<evidence type="ECO:0000256" key="1">
    <source>
        <dbReference type="SAM" id="SignalP"/>
    </source>
</evidence>
<dbReference type="AlphaFoldDB" id="A0A2P2Q9P0"/>
<keyword evidence="1" id="KW-0732">Signal</keyword>